<name>A0ABY7BDA7_9PSEU</name>
<dbReference type="InterPro" id="IPR000600">
    <property type="entry name" value="ROK"/>
</dbReference>
<dbReference type="InterPro" id="IPR036388">
    <property type="entry name" value="WH-like_DNA-bd_sf"/>
</dbReference>
<accession>A0ABY7BDA7</accession>
<comment type="similarity">
    <text evidence="1">Belongs to the ROK (NagC/XylR) family.</text>
</comment>
<dbReference type="PANTHER" id="PTHR18964:SF149">
    <property type="entry name" value="BIFUNCTIONAL UDP-N-ACETYLGLUCOSAMINE 2-EPIMERASE_N-ACETYLMANNOSAMINE KINASE"/>
    <property type="match status" value="1"/>
</dbReference>
<dbReference type="Gene3D" id="1.10.10.10">
    <property type="entry name" value="Winged helix-like DNA-binding domain superfamily/Winged helix DNA-binding domain"/>
    <property type="match status" value="1"/>
</dbReference>
<keyword evidence="4" id="KW-1185">Reference proteome</keyword>
<organism evidence="3 4">
    <name type="scientific">Amycolatopsis cynarae</name>
    <dbReference type="NCBI Taxonomy" id="2995223"/>
    <lineage>
        <taxon>Bacteria</taxon>
        <taxon>Bacillati</taxon>
        <taxon>Actinomycetota</taxon>
        <taxon>Actinomycetes</taxon>
        <taxon>Pseudonocardiales</taxon>
        <taxon>Pseudonocardiaceae</taxon>
        <taxon>Amycolatopsis</taxon>
    </lineage>
</organism>
<dbReference type="Pfam" id="PF00480">
    <property type="entry name" value="ROK"/>
    <property type="match status" value="1"/>
</dbReference>
<dbReference type="SUPFAM" id="SSF46785">
    <property type="entry name" value="Winged helix' DNA-binding domain"/>
    <property type="match status" value="1"/>
</dbReference>
<feature type="domain" description="HTH iclR-type" evidence="2">
    <location>
        <begin position="29"/>
        <end position="63"/>
    </location>
</feature>
<dbReference type="Gene3D" id="3.30.420.40">
    <property type="match status" value="2"/>
</dbReference>
<evidence type="ECO:0000256" key="1">
    <source>
        <dbReference type="ARBA" id="ARBA00006479"/>
    </source>
</evidence>
<dbReference type="RefSeq" id="WP_268758988.1">
    <property type="nucleotide sequence ID" value="NZ_CP113836.1"/>
</dbReference>
<dbReference type="InterPro" id="IPR043129">
    <property type="entry name" value="ATPase_NBD"/>
</dbReference>
<evidence type="ECO:0000313" key="3">
    <source>
        <dbReference type="EMBL" id="WAL68896.1"/>
    </source>
</evidence>
<dbReference type="PANTHER" id="PTHR18964">
    <property type="entry name" value="ROK (REPRESSOR, ORF, KINASE) FAMILY"/>
    <property type="match status" value="1"/>
</dbReference>
<proteinExistence type="inferred from homology"/>
<sequence length="400" mass="39906">MPAPAPATGARQSTLRASNLALVVRTVCASARPLSRADIAAATSMTRATASRLVDELVAGGVLGEIERGGGAAARRGRPATPLVPGSGLAAAGLQINAGFLAVRVIDLRGRVVAEALEYGDFVGSDPAAVFGRLAALSTRVLGGLPPGVRLVGAGLALPGIVAAEGDLLLRAPNLGWSDVEPAALLGTATPAGLPLHIDNEANLAARTAAEAAPGRPGAFGDFVYLSGEIGIGGAAVLGGQVMTGRHGWAGEIGHVCVDPAGPSCRCGSTGCLETYAGRDAMLAAAGLTPASTLAELAELAGSGDARAREALSVTARALAVALAGVINVLDIPTVVLGGHLAQLADLLRPEVEQQLRTRVLSARWVPPRIEAATSPPAPGATGAAFRELSGVLADPAAWL</sequence>
<evidence type="ECO:0000259" key="2">
    <source>
        <dbReference type="Pfam" id="PF09339"/>
    </source>
</evidence>
<reference evidence="3" key="1">
    <citation type="submission" date="2022-11" db="EMBL/GenBank/DDBJ databases">
        <authorList>
            <person name="Mo P."/>
        </authorList>
    </citation>
    <scope>NUCLEOTIDE SEQUENCE</scope>
    <source>
        <strain evidence="3">HUAS 11-8</strain>
    </source>
</reference>
<gene>
    <name evidence="3" type="ORF">ORV05_14375</name>
</gene>
<protein>
    <submittedName>
        <fullName evidence="3">ROK family transcriptional regulator</fullName>
    </submittedName>
</protein>
<evidence type="ECO:0000313" key="4">
    <source>
        <dbReference type="Proteomes" id="UP001163203"/>
    </source>
</evidence>
<dbReference type="Proteomes" id="UP001163203">
    <property type="component" value="Chromosome"/>
</dbReference>
<dbReference type="EMBL" id="CP113836">
    <property type="protein sequence ID" value="WAL68896.1"/>
    <property type="molecule type" value="Genomic_DNA"/>
</dbReference>
<dbReference type="InterPro" id="IPR005471">
    <property type="entry name" value="Tscrpt_reg_IclR_N"/>
</dbReference>
<dbReference type="SUPFAM" id="SSF53067">
    <property type="entry name" value="Actin-like ATPase domain"/>
    <property type="match status" value="2"/>
</dbReference>
<dbReference type="Pfam" id="PF09339">
    <property type="entry name" value="HTH_IclR"/>
    <property type="match status" value="1"/>
</dbReference>
<dbReference type="InterPro" id="IPR036390">
    <property type="entry name" value="WH_DNA-bd_sf"/>
</dbReference>